<accession>D1BA02</accession>
<dbReference type="PATRIC" id="fig|525903.6.peg.873"/>
<dbReference type="EMBL" id="CP001818">
    <property type="protein sequence ID" value="ACZ19105.1"/>
    <property type="molecule type" value="Genomic_DNA"/>
</dbReference>
<evidence type="ECO:0000256" key="1">
    <source>
        <dbReference type="ARBA" id="ARBA00022676"/>
    </source>
</evidence>
<dbReference type="EC" id="2.4.1.227" evidence="5"/>
<evidence type="ECO:0000259" key="3">
    <source>
        <dbReference type="Pfam" id="PF03033"/>
    </source>
</evidence>
<feature type="domain" description="Glycosyltransferase family 28 N-terminal" evidence="3">
    <location>
        <begin position="6"/>
        <end position="139"/>
    </location>
</feature>
<keyword evidence="2 5" id="KW-0808">Transferase</keyword>
<dbReference type="PANTHER" id="PTHR21015">
    <property type="entry name" value="UDP-N-ACETYLGLUCOSAMINE--N-ACETYLMURAMYL-(PENTAPEPTIDE) PYROPHOSPHORYL-UNDECAPRENOL N-ACETYLGLUCOSAMINE TRANSFERASE 1"/>
    <property type="match status" value="1"/>
</dbReference>
<protein>
    <submittedName>
        <fullName evidence="5">Undecaprenyldiphospho-muramoylpentapeptidebeta-N-acetylglucosaminyltransferase</fullName>
        <ecNumber evidence="5">2.4.1.227</ecNumber>
    </submittedName>
</protein>
<dbReference type="Proteomes" id="UP000002030">
    <property type="component" value="Chromosome"/>
</dbReference>
<dbReference type="EnsemblBacteria" id="ACZ19105">
    <property type="protein sequence ID" value="ACZ19105"/>
    <property type="gene ID" value="Taci_0872"/>
</dbReference>
<dbReference type="GO" id="GO:1901137">
    <property type="term" value="P:carbohydrate derivative biosynthetic process"/>
    <property type="evidence" value="ECO:0007669"/>
    <property type="project" value="UniProtKB-ARBA"/>
</dbReference>
<dbReference type="RefSeq" id="WP_012869620.1">
    <property type="nucleotide sequence ID" value="NC_013522.1"/>
</dbReference>
<dbReference type="OrthoDB" id="9808936at2"/>
<dbReference type="Pfam" id="PF03033">
    <property type="entry name" value="Glyco_transf_28"/>
    <property type="match status" value="1"/>
</dbReference>
<evidence type="ECO:0000313" key="6">
    <source>
        <dbReference type="Proteomes" id="UP000002030"/>
    </source>
</evidence>
<dbReference type="Gene3D" id="3.40.50.2000">
    <property type="entry name" value="Glycogen Phosphorylase B"/>
    <property type="match status" value="2"/>
</dbReference>
<dbReference type="SUPFAM" id="SSF53756">
    <property type="entry name" value="UDP-Glycosyltransferase/glycogen phosphorylase"/>
    <property type="match status" value="1"/>
</dbReference>
<dbReference type="AlphaFoldDB" id="D1BA02"/>
<dbReference type="STRING" id="525903.Taci_0872"/>
<name>D1BA02_THEAS</name>
<keyword evidence="6" id="KW-1185">Reference proteome</keyword>
<evidence type="ECO:0000259" key="4">
    <source>
        <dbReference type="Pfam" id="PF04101"/>
    </source>
</evidence>
<dbReference type="InterPro" id="IPR007235">
    <property type="entry name" value="Glyco_trans_28_C"/>
</dbReference>
<keyword evidence="1 5" id="KW-0328">Glycosyltransferase</keyword>
<reference evidence="5 6" key="1">
    <citation type="journal article" date="2009" name="Stand. Genomic Sci.">
        <title>Complete genome sequence of Thermanaerovibrio acidaminovorans type strain (Su883).</title>
        <authorList>
            <person name="Chovatia M."/>
            <person name="Sikorski J."/>
            <person name="Schroder M."/>
            <person name="Lapidus A."/>
            <person name="Nolan M."/>
            <person name="Tice H."/>
            <person name="Glavina Del Rio T."/>
            <person name="Copeland A."/>
            <person name="Cheng J.F."/>
            <person name="Lucas S."/>
            <person name="Chen F."/>
            <person name="Bruce D."/>
            <person name="Goodwin L."/>
            <person name="Pitluck S."/>
            <person name="Ivanova N."/>
            <person name="Mavromatis K."/>
            <person name="Ovchinnikova G."/>
            <person name="Pati A."/>
            <person name="Chen A."/>
            <person name="Palaniappan K."/>
            <person name="Land M."/>
            <person name="Hauser L."/>
            <person name="Chang Y.J."/>
            <person name="Jeffries C.D."/>
            <person name="Chain P."/>
            <person name="Saunders E."/>
            <person name="Detter J.C."/>
            <person name="Brettin T."/>
            <person name="Rohde M."/>
            <person name="Goker M."/>
            <person name="Spring S."/>
            <person name="Bristow J."/>
            <person name="Markowitz V."/>
            <person name="Hugenholtz P."/>
            <person name="Kyrpides N.C."/>
            <person name="Klenk H.P."/>
            <person name="Eisen J.A."/>
        </authorList>
    </citation>
    <scope>NUCLEOTIDE SEQUENCE [LARGE SCALE GENOMIC DNA]</scope>
    <source>
        <strain evidence="6">ATCC 49978 / DSM 6589 / Su883</strain>
    </source>
</reference>
<organism evidence="5 6">
    <name type="scientific">Thermanaerovibrio acidaminovorans (strain ATCC 49978 / DSM 6589 / Su883)</name>
    <name type="common">Selenomonas acidaminovorans</name>
    <dbReference type="NCBI Taxonomy" id="525903"/>
    <lineage>
        <taxon>Bacteria</taxon>
        <taxon>Thermotogati</taxon>
        <taxon>Synergistota</taxon>
        <taxon>Synergistia</taxon>
        <taxon>Synergistales</taxon>
        <taxon>Synergistaceae</taxon>
        <taxon>Thermanaerovibrio</taxon>
    </lineage>
</organism>
<dbReference type="CDD" id="cd03785">
    <property type="entry name" value="GT28_MurG"/>
    <property type="match status" value="1"/>
</dbReference>
<dbReference type="CAZy" id="GT28">
    <property type="family name" value="Glycosyltransferase Family 28"/>
</dbReference>
<dbReference type="Pfam" id="PF04101">
    <property type="entry name" value="Glyco_tran_28_C"/>
    <property type="match status" value="1"/>
</dbReference>
<dbReference type="KEGG" id="tai:Taci_0872"/>
<gene>
    <name evidence="5" type="ordered locus">Taci_0872</name>
</gene>
<dbReference type="eggNOG" id="COG0707">
    <property type="taxonomic scope" value="Bacteria"/>
</dbReference>
<proteinExistence type="predicted"/>
<dbReference type="GO" id="GO:0016758">
    <property type="term" value="F:hexosyltransferase activity"/>
    <property type="evidence" value="ECO:0007669"/>
    <property type="project" value="InterPro"/>
</dbReference>
<dbReference type="InterPro" id="IPR004276">
    <property type="entry name" value="GlycoTrans_28_N"/>
</dbReference>
<dbReference type="GO" id="GO:0005975">
    <property type="term" value="P:carbohydrate metabolic process"/>
    <property type="evidence" value="ECO:0007669"/>
    <property type="project" value="InterPro"/>
</dbReference>
<feature type="domain" description="Glycosyl transferase family 28 C-terminal" evidence="4">
    <location>
        <begin position="193"/>
        <end position="321"/>
    </location>
</feature>
<evidence type="ECO:0000313" key="5">
    <source>
        <dbReference type="EMBL" id="ACZ19105.1"/>
    </source>
</evidence>
<evidence type="ECO:0000256" key="2">
    <source>
        <dbReference type="ARBA" id="ARBA00022679"/>
    </source>
</evidence>
<dbReference type="HOGENOM" id="CLU_037404_2_1_0"/>
<sequence>MKIGRITIVAGGTGGHIWPAIAFGEWMSREHPEVSISYISGSRPLELRIYREAGLDPHVIHIEGSPLGAGLRQMPRRFKQIVRALHQTEDCIKRDMPDLCLMFGGYVSFPALLVSRRMGIRSVMHEQNARAGRVTRFAAMLGVKIASGWRICRPLPEGAFSPVGVPIREFKLCERSVAAASLGISLERSQKVALVLAGSLGSSSLFQRVASAASHPSLRDWTFLMVGASKDVERSGNCISLPHIWDIGTAYSLADLVITRAGASTLTEIKLLGVPCVIIPWRESSGGHQFDNAGAFCEEANGMILDEDALTSDLHDAIRTLEVKVPPWRGSLPGGEDLGENSSNLWNMISSL</sequence>
<dbReference type="PANTHER" id="PTHR21015:SF22">
    <property type="entry name" value="GLYCOSYLTRANSFERASE"/>
    <property type="match status" value="1"/>
</dbReference>